<dbReference type="GO" id="GO:0030313">
    <property type="term" value="C:cell envelope"/>
    <property type="evidence" value="ECO:0007669"/>
    <property type="project" value="UniProtKB-SubCell"/>
</dbReference>
<feature type="domain" description="Multidrug resistance protein MdtA-like barrel-sandwich hybrid" evidence="4">
    <location>
        <begin position="49"/>
        <end position="291"/>
    </location>
</feature>
<dbReference type="AlphaFoldDB" id="A0A9D6Z2B5"/>
<dbReference type="SUPFAM" id="SSF111369">
    <property type="entry name" value="HlyD-like secretion proteins"/>
    <property type="match status" value="3"/>
</dbReference>
<dbReference type="Gene3D" id="2.40.30.170">
    <property type="match status" value="1"/>
</dbReference>
<organism evidence="6 7">
    <name type="scientific">Desulfomonile tiedjei</name>
    <dbReference type="NCBI Taxonomy" id="2358"/>
    <lineage>
        <taxon>Bacteria</taxon>
        <taxon>Pseudomonadati</taxon>
        <taxon>Thermodesulfobacteriota</taxon>
        <taxon>Desulfomonilia</taxon>
        <taxon>Desulfomonilales</taxon>
        <taxon>Desulfomonilaceae</taxon>
        <taxon>Desulfomonile</taxon>
    </lineage>
</organism>
<evidence type="ECO:0000313" key="6">
    <source>
        <dbReference type="EMBL" id="MBI5248609.1"/>
    </source>
</evidence>
<dbReference type="InterPro" id="IPR058792">
    <property type="entry name" value="Beta-barrel_RND_2"/>
</dbReference>
<keyword evidence="3" id="KW-0472">Membrane</keyword>
<dbReference type="InterPro" id="IPR050739">
    <property type="entry name" value="MFP"/>
</dbReference>
<dbReference type="Pfam" id="PF25954">
    <property type="entry name" value="Beta-barrel_RND_2"/>
    <property type="match status" value="1"/>
</dbReference>
<keyword evidence="3" id="KW-0812">Transmembrane</keyword>
<sequence length="403" mass="44235">MYFSWRSYKWFAVVVGFVVILTCGIVYYFLTRGEVSTDDAFVDGHIFIITPRVSDYLTKVLVTDNQIVTKGQPLITLDPTPYEVALAQAKASLAQSRFTLTSLELGVPLQLTQTAEQVKGAKAELESLRKTLEQLLQDEVAASQEVKRLEAQSKLATVDLERNTALRKSGAISQQALDNAETSYRSALAQLQGARARLESVKKQRAAQEADIQLREANVALAATGKEQAEIKARQTEAQKAKVKLAEAQVKRAELDLSYTTIVSPTDGYVTQKKIEPGQYVSPGQQLFAVVPLNPPEVWITANYKETQLTDVHPGQPVQIEVDTYPGITIQGKVDSIMAGTGAVFSLFPPENATGNFVKVVQRIPVKITINKQAWDGLPTLRIGLSVIPTILTLDNNHGQARD</sequence>
<dbReference type="PANTHER" id="PTHR30386:SF19">
    <property type="entry name" value="MULTIDRUG EXPORT PROTEIN EMRA-RELATED"/>
    <property type="match status" value="1"/>
</dbReference>
<protein>
    <submittedName>
        <fullName evidence="6">HlyD family secretion protein</fullName>
    </submittedName>
</protein>
<keyword evidence="3" id="KW-1133">Transmembrane helix</keyword>
<dbReference type="Gene3D" id="2.40.50.100">
    <property type="match status" value="1"/>
</dbReference>
<dbReference type="InterPro" id="IPR058625">
    <property type="entry name" value="MdtA-like_BSH"/>
</dbReference>
<keyword evidence="2" id="KW-0175">Coiled coil</keyword>
<comment type="subcellular location">
    <subcellularLocation>
        <location evidence="1">Cell envelope</location>
    </subcellularLocation>
</comment>
<accession>A0A9D6Z2B5</accession>
<comment type="caution">
    <text evidence="6">The sequence shown here is derived from an EMBL/GenBank/DDBJ whole genome shotgun (WGS) entry which is preliminary data.</text>
</comment>
<evidence type="ECO:0000259" key="5">
    <source>
        <dbReference type="Pfam" id="PF25954"/>
    </source>
</evidence>
<feature type="coiled-coil region" evidence="2">
    <location>
        <begin position="177"/>
        <end position="256"/>
    </location>
</feature>
<dbReference type="EMBL" id="JACRDE010000115">
    <property type="protein sequence ID" value="MBI5248609.1"/>
    <property type="molecule type" value="Genomic_DNA"/>
</dbReference>
<proteinExistence type="predicted"/>
<gene>
    <name evidence="6" type="ORF">HY912_03870</name>
</gene>
<reference evidence="6" key="1">
    <citation type="submission" date="2020-07" db="EMBL/GenBank/DDBJ databases">
        <title>Huge and variable diversity of episymbiotic CPR bacteria and DPANN archaea in groundwater ecosystems.</title>
        <authorList>
            <person name="He C.Y."/>
            <person name="Keren R."/>
            <person name="Whittaker M."/>
            <person name="Farag I.F."/>
            <person name="Doudna J."/>
            <person name="Cate J.H.D."/>
            <person name="Banfield J.F."/>
        </authorList>
    </citation>
    <scope>NUCLEOTIDE SEQUENCE</scope>
    <source>
        <strain evidence="6">NC_groundwater_1664_Pr3_B-0.1um_52_9</strain>
    </source>
</reference>
<evidence type="ECO:0000259" key="4">
    <source>
        <dbReference type="Pfam" id="PF25917"/>
    </source>
</evidence>
<name>A0A9D6Z2B5_9BACT</name>
<evidence type="ECO:0000256" key="1">
    <source>
        <dbReference type="ARBA" id="ARBA00004196"/>
    </source>
</evidence>
<feature type="domain" description="CusB-like beta-barrel" evidence="5">
    <location>
        <begin position="297"/>
        <end position="339"/>
    </location>
</feature>
<dbReference type="Proteomes" id="UP000807825">
    <property type="component" value="Unassembled WGS sequence"/>
</dbReference>
<dbReference type="PRINTS" id="PR01490">
    <property type="entry name" value="RTXTOXIND"/>
</dbReference>
<feature type="transmembrane region" description="Helical" evidence="3">
    <location>
        <begin position="7"/>
        <end position="30"/>
    </location>
</feature>
<evidence type="ECO:0000313" key="7">
    <source>
        <dbReference type="Proteomes" id="UP000807825"/>
    </source>
</evidence>
<dbReference type="PANTHER" id="PTHR30386">
    <property type="entry name" value="MEMBRANE FUSION SUBUNIT OF EMRAB-TOLC MULTIDRUG EFFLUX PUMP"/>
    <property type="match status" value="1"/>
</dbReference>
<dbReference type="GO" id="GO:0055085">
    <property type="term" value="P:transmembrane transport"/>
    <property type="evidence" value="ECO:0007669"/>
    <property type="project" value="InterPro"/>
</dbReference>
<dbReference type="Gene3D" id="1.10.287.470">
    <property type="entry name" value="Helix hairpin bin"/>
    <property type="match status" value="1"/>
</dbReference>
<feature type="coiled-coil region" evidence="2">
    <location>
        <begin position="111"/>
        <end position="152"/>
    </location>
</feature>
<dbReference type="Pfam" id="PF25917">
    <property type="entry name" value="BSH_RND"/>
    <property type="match status" value="1"/>
</dbReference>
<evidence type="ECO:0000256" key="2">
    <source>
        <dbReference type="SAM" id="Coils"/>
    </source>
</evidence>
<evidence type="ECO:0000256" key="3">
    <source>
        <dbReference type="SAM" id="Phobius"/>
    </source>
</evidence>